<protein>
    <submittedName>
        <fullName evidence="2">Uncharacterized protein</fullName>
    </submittedName>
</protein>
<gene>
    <name evidence="2" type="ORF">S06H3_04199</name>
</gene>
<sequence length="87" mass="9564">MAYVPQCAVMELQIEKSRIWGGDPHLAIAFVTEAEAAGLYAKLKAQFESSEPGALSPRNRAVLNLSGEGWEDGEPLSEPADEKRRDY</sequence>
<comment type="caution">
    <text evidence="2">The sequence shown here is derived from an EMBL/GenBank/DDBJ whole genome shotgun (WGS) entry which is preliminary data.</text>
</comment>
<evidence type="ECO:0000313" key="2">
    <source>
        <dbReference type="EMBL" id="GAH96327.1"/>
    </source>
</evidence>
<accession>X1JQH3</accession>
<evidence type="ECO:0000256" key="1">
    <source>
        <dbReference type="SAM" id="MobiDB-lite"/>
    </source>
</evidence>
<name>X1JQH3_9ZZZZ</name>
<dbReference type="AlphaFoldDB" id="X1JQH3"/>
<organism evidence="2">
    <name type="scientific">marine sediment metagenome</name>
    <dbReference type="NCBI Taxonomy" id="412755"/>
    <lineage>
        <taxon>unclassified sequences</taxon>
        <taxon>metagenomes</taxon>
        <taxon>ecological metagenomes</taxon>
    </lineage>
</organism>
<proteinExistence type="predicted"/>
<dbReference type="EMBL" id="BARV01001449">
    <property type="protein sequence ID" value="GAH96327.1"/>
    <property type="molecule type" value="Genomic_DNA"/>
</dbReference>
<reference evidence="2" key="1">
    <citation type="journal article" date="2014" name="Front. Microbiol.">
        <title>High frequency of phylogenetically diverse reductive dehalogenase-homologous genes in deep subseafloor sedimentary metagenomes.</title>
        <authorList>
            <person name="Kawai M."/>
            <person name="Futagami T."/>
            <person name="Toyoda A."/>
            <person name="Takaki Y."/>
            <person name="Nishi S."/>
            <person name="Hori S."/>
            <person name="Arai W."/>
            <person name="Tsubouchi T."/>
            <person name="Morono Y."/>
            <person name="Uchiyama I."/>
            <person name="Ito T."/>
            <person name="Fujiyama A."/>
            <person name="Inagaki F."/>
            <person name="Takami H."/>
        </authorList>
    </citation>
    <scope>NUCLEOTIDE SEQUENCE</scope>
    <source>
        <strain evidence="2">Expedition CK06-06</strain>
    </source>
</reference>
<feature type="region of interest" description="Disordered" evidence="1">
    <location>
        <begin position="66"/>
        <end position="87"/>
    </location>
</feature>